<dbReference type="Pfam" id="PF02575">
    <property type="entry name" value="YbaB_DNA_bd"/>
    <property type="match status" value="1"/>
</dbReference>
<dbReference type="InterPro" id="IPR004401">
    <property type="entry name" value="YbaB/EbfC"/>
</dbReference>
<evidence type="ECO:0000313" key="2">
    <source>
        <dbReference type="EMBL" id="NNH73207.1"/>
    </source>
</evidence>
<dbReference type="RefSeq" id="WP_067527791.1">
    <property type="nucleotide sequence ID" value="NZ_JABELX010000009.1"/>
</dbReference>
<dbReference type="SUPFAM" id="SSF82607">
    <property type="entry name" value="YbaB-like"/>
    <property type="match status" value="1"/>
</dbReference>
<proteinExistence type="predicted"/>
<dbReference type="Gene3D" id="3.30.1310.10">
    <property type="entry name" value="Nucleoid-associated protein YbaB-like domain"/>
    <property type="match status" value="1"/>
</dbReference>
<feature type="region of interest" description="Disordered" evidence="1">
    <location>
        <begin position="111"/>
        <end position="132"/>
    </location>
</feature>
<comment type="caution">
    <text evidence="2">The sequence shown here is derived from an EMBL/GenBank/DDBJ whole genome shotgun (WGS) entry which is preliminary data.</text>
</comment>
<feature type="compositionally biased region" description="Polar residues" evidence="1">
    <location>
        <begin position="123"/>
        <end position="132"/>
    </location>
</feature>
<accession>A0A849CB66</accession>
<evidence type="ECO:0000313" key="3">
    <source>
        <dbReference type="Proteomes" id="UP000586827"/>
    </source>
</evidence>
<sequence length="132" mass="13743">MESLGREDLSSADDGVREQIDQVAAALGEQQTRLAEVHQQLDAVRCTAGSADGLVQVTVDATGVLTEVRFGAGARRTSLDQLGTAVAAASREASQRARARTWELMASFSQTAGLVPGPPSFGSALQNTSLAE</sequence>
<keyword evidence="3" id="KW-1185">Reference proteome</keyword>
<dbReference type="InterPro" id="IPR036894">
    <property type="entry name" value="YbaB-like_sf"/>
</dbReference>
<reference evidence="2 3" key="1">
    <citation type="submission" date="2020-05" db="EMBL/GenBank/DDBJ databases">
        <title>MicrobeNet Type strains.</title>
        <authorList>
            <person name="Nicholson A.C."/>
        </authorList>
    </citation>
    <scope>NUCLEOTIDE SEQUENCE [LARGE SCALE GENOMIC DNA]</scope>
    <source>
        <strain evidence="2 3">JCM 3224</strain>
    </source>
</reference>
<evidence type="ECO:0000256" key="1">
    <source>
        <dbReference type="SAM" id="MobiDB-lite"/>
    </source>
</evidence>
<dbReference type="GO" id="GO:0003677">
    <property type="term" value="F:DNA binding"/>
    <property type="evidence" value="ECO:0007669"/>
    <property type="project" value="InterPro"/>
</dbReference>
<gene>
    <name evidence="2" type="ORF">HLB23_25685</name>
</gene>
<dbReference type="Proteomes" id="UP000586827">
    <property type="component" value="Unassembled WGS sequence"/>
</dbReference>
<dbReference type="AlphaFoldDB" id="A0A849CB66"/>
<dbReference type="EMBL" id="JABELX010000009">
    <property type="protein sequence ID" value="NNH73207.1"/>
    <property type="molecule type" value="Genomic_DNA"/>
</dbReference>
<organism evidence="2 3">
    <name type="scientific">Nocardia uniformis</name>
    <dbReference type="NCBI Taxonomy" id="53432"/>
    <lineage>
        <taxon>Bacteria</taxon>
        <taxon>Bacillati</taxon>
        <taxon>Actinomycetota</taxon>
        <taxon>Actinomycetes</taxon>
        <taxon>Mycobacteriales</taxon>
        <taxon>Nocardiaceae</taxon>
        <taxon>Nocardia</taxon>
    </lineage>
</organism>
<name>A0A849CB66_9NOCA</name>
<protein>
    <submittedName>
        <fullName evidence="2">YbaB/EbfC family nucleoid-associated protein</fullName>
    </submittedName>
</protein>